<dbReference type="RefSeq" id="WP_137092880.1">
    <property type="nucleotide sequence ID" value="NZ_SWMS01000001.1"/>
</dbReference>
<feature type="compositionally biased region" description="Pro residues" evidence="1">
    <location>
        <begin position="149"/>
        <end position="168"/>
    </location>
</feature>
<evidence type="ECO:0000256" key="1">
    <source>
        <dbReference type="SAM" id="MobiDB-lite"/>
    </source>
</evidence>
<proteinExistence type="predicted"/>
<reference evidence="3 4" key="1">
    <citation type="journal article" date="2015" name="Antonie Van Leeuwenhoek">
        <title>Prauserella endophytica sp. nov., an endophytic actinobacterium isolated from Tamarix taklamakanensis.</title>
        <authorList>
            <person name="Liu J.M."/>
            <person name="Habden X."/>
            <person name="Guo L."/>
            <person name="Tuo L."/>
            <person name="Jiang Z.K."/>
            <person name="Liu S.W."/>
            <person name="Liu X.F."/>
            <person name="Chen L."/>
            <person name="Li R.F."/>
            <person name="Zhang Y.Q."/>
            <person name="Sun C.H."/>
        </authorList>
    </citation>
    <scope>NUCLEOTIDE SEQUENCE [LARGE SCALE GENOMIC DNA]</scope>
    <source>
        <strain evidence="3 4">CGMCC 4.7182</strain>
    </source>
</reference>
<accession>A0ABY2SBS3</accession>
<gene>
    <name evidence="3" type="ORF">FCN18_01475</name>
</gene>
<feature type="compositionally biased region" description="Gly residues" evidence="1">
    <location>
        <begin position="169"/>
        <end position="191"/>
    </location>
</feature>
<feature type="compositionally biased region" description="Acidic residues" evidence="1">
    <location>
        <begin position="135"/>
        <end position="148"/>
    </location>
</feature>
<feature type="region of interest" description="Disordered" evidence="1">
    <location>
        <begin position="120"/>
        <end position="197"/>
    </location>
</feature>
<dbReference type="Proteomes" id="UP000309992">
    <property type="component" value="Unassembled WGS sequence"/>
</dbReference>
<feature type="region of interest" description="Disordered" evidence="1">
    <location>
        <begin position="229"/>
        <end position="257"/>
    </location>
</feature>
<keyword evidence="4" id="KW-1185">Reference proteome</keyword>
<name>A0ABY2SBS3_9PSEU</name>
<protein>
    <recommendedName>
        <fullName evidence="5">LPXTG cell wall anchor domain-containing protein</fullName>
    </recommendedName>
</protein>
<feature type="transmembrane region" description="Helical" evidence="2">
    <location>
        <begin position="262"/>
        <end position="283"/>
    </location>
</feature>
<dbReference type="EMBL" id="SWMS01000001">
    <property type="protein sequence ID" value="TKG73285.1"/>
    <property type="molecule type" value="Genomic_DNA"/>
</dbReference>
<evidence type="ECO:0000313" key="3">
    <source>
        <dbReference type="EMBL" id="TKG73285.1"/>
    </source>
</evidence>
<evidence type="ECO:0008006" key="5">
    <source>
        <dbReference type="Google" id="ProtNLM"/>
    </source>
</evidence>
<organism evidence="3 4">
    <name type="scientific">Prauserella endophytica</name>
    <dbReference type="NCBI Taxonomy" id="1592324"/>
    <lineage>
        <taxon>Bacteria</taxon>
        <taxon>Bacillati</taxon>
        <taxon>Actinomycetota</taxon>
        <taxon>Actinomycetes</taxon>
        <taxon>Pseudonocardiales</taxon>
        <taxon>Pseudonocardiaceae</taxon>
        <taxon>Prauserella</taxon>
        <taxon>Prauserella coralliicola group</taxon>
    </lineage>
</organism>
<evidence type="ECO:0000256" key="2">
    <source>
        <dbReference type="SAM" id="Phobius"/>
    </source>
</evidence>
<sequence length="288" mass="28484">MGSGFQRRVVRLGAVGVTLTTTALLLLPGTALAEGEEGSVVVGECDATLKGEDGRPLTVDLGAAVNQPGLLDIGLGSESGALLSLPVKEALDGLGLSGADVVVNPLGQVCDTTQTTVNALSAPVREVVPNPAPEQPEEPSPEDPEDPEQPGPGEPDPGEPAPGDPGQPAPGGGDGGENGPGGATGSDGGSGTFTPSPGYTVPINAFAPLGPIEVPPVPSIPPLAPPLAPGAQPDGGNVPEVNTTRDSGTAHALPAPDSPERLPLLLAVVALVLVIAGLARSWLRRKAV</sequence>
<keyword evidence="2" id="KW-0472">Membrane</keyword>
<keyword evidence="2" id="KW-0812">Transmembrane</keyword>
<evidence type="ECO:0000313" key="4">
    <source>
        <dbReference type="Proteomes" id="UP000309992"/>
    </source>
</evidence>
<keyword evidence="2" id="KW-1133">Transmembrane helix</keyword>
<comment type="caution">
    <text evidence="3">The sequence shown here is derived from an EMBL/GenBank/DDBJ whole genome shotgun (WGS) entry which is preliminary data.</text>
</comment>